<evidence type="ECO:0000256" key="4">
    <source>
        <dbReference type="ARBA" id="ARBA00023015"/>
    </source>
</evidence>
<dbReference type="PANTHER" id="PTHR12228:SF0">
    <property type="entry name" value="TATA-BOX BINDING PROTEIN ASSOCIATED FACTOR 7"/>
    <property type="match status" value="1"/>
</dbReference>
<dbReference type="GO" id="GO:0004066">
    <property type="term" value="F:asparagine synthase (glutamine-hydrolyzing) activity"/>
    <property type="evidence" value="ECO:0007669"/>
    <property type="project" value="InterPro"/>
</dbReference>
<keyword evidence="7" id="KW-0175">Coiled coil</keyword>
<dbReference type="GO" id="GO:0006529">
    <property type="term" value="P:asparagine biosynthetic process"/>
    <property type="evidence" value="ECO:0007669"/>
    <property type="project" value="UniProtKB-KW"/>
</dbReference>
<comment type="subcellular location">
    <subcellularLocation>
        <location evidence="1">Nucleus</location>
    </subcellularLocation>
</comment>
<name>A0A182IV14_ANOAO</name>
<dbReference type="VEuPathDB" id="VectorBase:AATE006016"/>
<dbReference type="InterPro" id="IPR006751">
    <property type="entry name" value="TAFII55_prot_cons_reg"/>
</dbReference>
<dbReference type="AlphaFoldDB" id="A0A182IV14"/>
<dbReference type="Gene3D" id="3.60.20.10">
    <property type="entry name" value="Glutamine Phosphoribosylpyrophosphate, subunit 1, domain 1"/>
    <property type="match status" value="1"/>
</dbReference>
<dbReference type="InterPro" id="IPR017932">
    <property type="entry name" value="GATase_2_dom"/>
</dbReference>
<feature type="compositionally biased region" description="Acidic residues" evidence="8">
    <location>
        <begin position="492"/>
        <end position="503"/>
    </location>
</feature>
<feature type="compositionally biased region" description="Polar residues" evidence="8">
    <location>
        <begin position="527"/>
        <end position="539"/>
    </location>
</feature>
<dbReference type="SUPFAM" id="SSF56235">
    <property type="entry name" value="N-terminal nucleophile aminohydrolases (Ntn hydrolases)"/>
    <property type="match status" value="1"/>
</dbReference>
<dbReference type="Pfam" id="PF13537">
    <property type="entry name" value="GATase_7"/>
    <property type="match status" value="1"/>
</dbReference>
<evidence type="ECO:0000313" key="9">
    <source>
        <dbReference type="EnsemblMetazoa" id="AATE006016-PA.1"/>
    </source>
</evidence>
<evidence type="ECO:0000256" key="3">
    <source>
        <dbReference type="ARBA" id="ARBA00022888"/>
    </source>
</evidence>
<feature type="region of interest" description="Disordered" evidence="8">
    <location>
        <begin position="447"/>
        <end position="614"/>
    </location>
</feature>
<keyword evidence="4" id="KW-0805">Transcription regulation</keyword>
<evidence type="ECO:0000256" key="5">
    <source>
        <dbReference type="ARBA" id="ARBA00023163"/>
    </source>
</evidence>
<sequence>MCGIFCHICAGENISDGEVVLQSCIGLLENRGPNHSGRLSVGSRLLFFGSVLWHQGSTLCKQPLETDRTILLFNGDIFQRRDGAEESDTLWLLRSIESCQDANELCQLFRHLQGPFSVIFLRKQENRIFFARDAMGRNSLLFGRTRDEHGNWFITSVGGNVPGATVHELPPCGLYYIDLERLNEPSPFGLFPWTEGFTEVDRIFGSLTIWKHIQHSSALEMDQILLLGSGADELFGGYTRHKASFERCLREQKDAGVENDNFEKAFHALNEELNLDWNRLPSRNLARDDREPSAALREAIQSGANNLKDRLFIRLDNDLRYGEVRFDHWLLHAKVVDLPTIIESLKTIDSKNFYKTADICQMMICKEEPDQQSAEEESPNKTKKKDPNKVDKKYLWPHGITPPCKNVRKRRFRKTLKKKYVEAPEIEKEVKRLLRVDNDAVNVKWELITEEEDPNKPSPGSGTDNGAPNKSPSKNTKKSSFNKELGEHDIFGEEVSDSDDEDNQINKNIDIDESSRLSAEADDSRLSDSSSYQGTQQGERNPAIEFNKSMFSGAGSSSGYRASRRPDAGAGGSKSMSYFQGESSRMDSDNDSSDMPQSGFGNSQNSNANSATASVNNNARIYELQRQISDLKSQRNQKEQEIRTIENQTLRQRLQDKLDSLLMEIEDKEKEVTIFGCTKM</sequence>
<dbReference type="InterPro" id="IPR029055">
    <property type="entry name" value="Ntn_hydrolases_N"/>
</dbReference>
<dbReference type="GO" id="GO:0016251">
    <property type="term" value="F:RNA polymerase II general transcription initiation factor activity"/>
    <property type="evidence" value="ECO:0007669"/>
    <property type="project" value="TreeGrafter"/>
</dbReference>
<keyword evidence="3" id="KW-0061">Asparagine biosynthesis</keyword>
<keyword evidence="6" id="KW-0539">Nucleus</keyword>
<dbReference type="InterPro" id="IPR014729">
    <property type="entry name" value="Rossmann-like_a/b/a_fold"/>
</dbReference>
<evidence type="ECO:0000256" key="8">
    <source>
        <dbReference type="SAM" id="MobiDB-lite"/>
    </source>
</evidence>
<feature type="compositionally biased region" description="Polar residues" evidence="8">
    <location>
        <begin position="458"/>
        <end position="468"/>
    </location>
</feature>
<dbReference type="PROSITE" id="PS51278">
    <property type="entry name" value="GATASE_TYPE_2"/>
    <property type="match status" value="1"/>
</dbReference>
<evidence type="ECO:0000256" key="1">
    <source>
        <dbReference type="ARBA" id="ARBA00004123"/>
    </source>
</evidence>
<dbReference type="Pfam" id="PF04658">
    <property type="entry name" value="TAFII55_N"/>
    <property type="match status" value="1"/>
</dbReference>
<protein>
    <submittedName>
        <fullName evidence="9">Uncharacterized protein</fullName>
    </submittedName>
</protein>
<dbReference type="PANTHER" id="PTHR12228">
    <property type="entry name" value="TRANSCRIPTION INITIATION FACTOR TFIID 55 KD SUBUNIT-RELATED"/>
    <property type="match status" value="1"/>
</dbReference>
<feature type="compositionally biased region" description="Basic and acidic residues" evidence="8">
    <location>
        <begin position="385"/>
        <end position="394"/>
    </location>
</feature>
<evidence type="ECO:0000256" key="7">
    <source>
        <dbReference type="SAM" id="Coils"/>
    </source>
</evidence>
<keyword evidence="3" id="KW-0028">Amino-acid biosynthesis</keyword>
<feature type="compositionally biased region" description="Low complexity" evidence="8">
    <location>
        <begin position="552"/>
        <end position="561"/>
    </location>
</feature>
<dbReference type="Gene3D" id="3.40.50.620">
    <property type="entry name" value="HUPs"/>
    <property type="match status" value="1"/>
</dbReference>
<feature type="region of interest" description="Disordered" evidence="8">
    <location>
        <begin position="370"/>
        <end position="395"/>
    </location>
</feature>
<comment type="similarity">
    <text evidence="2">Belongs to the TAF7 family.</text>
</comment>
<feature type="compositionally biased region" description="Low complexity" evidence="8">
    <location>
        <begin position="602"/>
        <end position="614"/>
    </location>
</feature>
<dbReference type="GO" id="GO:0051123">
    <property type="term" value="P:RNA polymerase II preinitiation complex assembly"/>
    <property type="evidence" value="ECO:0007669"/>
    <property type="project" value="TreeGrafter"/>
</dbReference>
<evidence type="ECO:0000256" key="6">
    <source>
        <dbReference type="ARBA" id="ARBA00023242"/>
    </source>
</evidence>
<dbReference type="GO" id="GO:0005669">
    <property type="term" value="C:transcription factor TFIID complex"/>
    <property type="evidence" value="ECO:0007669"/>
    <property type="project" value="InterPro"/>
</dbReference>
<dbReference type="CDD" id="cd08047">
    <property type="entry name" value="TAF7"/>
    <property type="match status" value="1"/>
</dbReference>
<dbReference type="InterPro" id="IPR037817">
    <property type="entry name" value="TAF7"/>
</dbReference>
<dbReference type="EnsemblMetazoa" id="AATE006016-RA">
    <property type="protein sequence ID" value="AATE006016-PA.1"/>
    <property type="gene ID" value="AATE006016"/>
</dbReference>
<evidence type="ECO:0000256" key="2">
    <source>
        <dbReference type="ARBA" id="ARBA00009368"/>
    </source>
</evidence>
<reference evidence="9" key="1">
    <citation type="submission" date="2022-08" db="UniProtKB">
        <authorList>
            <consortium name="EnsemblMetazoa"/>
        </authorList>
    </citation>
    <scope>IDENTIFICATION</scope>
    <source>
        <strain evidence="9">EBRO</strain>
    </source>
</reference>
<proteinExistence type="inferred from homology"/>
<organism evidence="9">
    <name type="scientific">Anopheles atroparvus</name>
    <name type="common">European mosquito</name>
    <dbReference type="NCBI Taxonomy" id="41427"/>
    <lineage>
        <taxon>Eukaryota</taxon>
        <taxon>Metazoa</taxon>
        <taxon>Ecdysozoa</taxon>
        <taxon>Arthropoda</taxon>
        <taxon>Hexapoda</taxon>
        <taxon>Insecta</taxon>
        <taxon>Pterygota</taxon>
        <taxon>Neoptera</taxon>
        <taxon>Endopterygota</taxon>
        <taxon>Diptera</taxon>
        <taxon>Nematocera</taxon>
        <taxon>Culicoidea</taxon>
        <taxon>Culicidae</taxon>
        <taxon>Anophelinae</taxon>
        <taxon>Anopheles</taxon>
    </lineage>
</organism>
<keyword evidence="5" id="KW-0804">Transcription</keyword>
<feature type="compositionally biased region" description="Low complexity" evidence="8">
    <location>
        <begin position="469"/>
        <end position="483"/>
    </location>
</feature>
<dbReference type="SMART" id="SM01370">
    <property type="entry name" value="TAFII55_N"/>
    <property type="match status" value="1"/>
</dbReference>
<dbReference type="STRING" id="41427.A0A182IV14"/>
<feature type="coiled-coil region" evidence="7">
    <location>
        <begin position="621"/>
        <end position="671"/>
    </location>
</feature>
<accession>A0A182IV14</accession>